<protein>
    <submittedName>
        <fullName evidence="1">Uncharacterized protein</fullName>
    </submittedName>
</protein>
<proteinExistence type="predicted"/>
<name>A0AAV2FSS0_9ROSI</name>
<organism evidence="1 2">
    <name type="scientific">Linum trigynum</name>
    <dbReference type="NCBI Taxonomy" id="586398"/>
    <lineage>
        <taxon>Eukaryota</taxon>
        <taxon>Viridiplantae</taxon>
        <taxon>Streptophyta</taxon>
        <taxon>Embryophyta</taxon>
        <taxon>Tracheophyta</taxon>
        <taxon>Spermatophyta</taxon>
        <taxon>Magnoliopsida</taxon>
        <taxon>eudicotyledons</taxon>
        <taxon>Gunneridae</taxon>
        <taxon>Pentapetalae</taxon>
        <taxon>rosids</taxon>
        <taxon>fabids</taxon>
        <taxon>Malpighiales</taxon>
        <taxon>Linaceae</taxon>
        <taxon>Linum</taxon>
    </lineage>
</organism>
<accession>A0AAV2FSS0</accession>
<dbReference type="Proteomes" id="UP001497516">
    <property type="component" value="Chromosome 7"/>
</dbReference>
<evidence type="ECO:0000313" key="2">
    <source>
        <dbReference type="Proteomes" id="UP001497516"/>
    </source>
</evidence>
<dbReference type="AlphaFoldDB" id="A0AAV2FSS0"/>
<dbReference type="EMBL" id="OZ034820">
    <property type="protein sequence ID" value="CAL1401381.1"/>
    <property type="molecule type" value="Genomic_DNA"/>
</dbReference>
<gene>
    <name evidence="1" type="ORF">LTRI10_LOCUS41441</name>
</gene>
<keyword evidence="2" id="KW-1185">Reference proteome</keyword>
<evidence type="ECO:0000313" key="1">
    <source>
        <dbReference type="EMBL" id="CAL1401381.1"/>
    </source>
</evidence>
<sequence>MATLRSPVPELTSKLLFCTAAILVDDYSPVNEAGGPTGVVTSGLRPAMREQPAPVPLWPASIPSSGISIRQLELAELEST</sequence>
<reference evidence="1 2" key="1">
    <citation type="submission" date="2024-04" db="EMBL/GenBank/DDBJ databases">
        <authorList>
            <person name="Fracassetti M."/>
        </authorList>
    </citation>
    <scope>NUCLEOTIDE SEQUENCE [LARGE SCALE GENOMIC DNA]</scope>
</reference>